<dbReference type="Pfam" id="PF09378">
    <property type="entry name" value="HAS-barrel"/>
    <property type="match status" value="1"/>
</dbReference>
<sequence length="571" mass="63862">MKTRTPLGVITKGSLIEGLEMKLDPSQGVEDVKAGKFVVIEGAKNEFFSMITDLRLDATNPEVLIHPPQEDNPLLHEVLNGTSTYISVCLRPMLMLEKGQSLANDETRPVKTIPPHFSRVSEAEEADVARVFGSESMGDRYFNIGTPLDMETPVCLDLSRFAERSNGIFGKTGTGKSFLTRLVLSGLINNEKAVNLIFDMHNEYGWKAVQESGVGKGAFVKGLKQLFGEKVAIFSLDPKSTRARGVQPDHEVAITYDQVAVEDVIPLQEELRLNPTAAESAYLVYAIYKEKWLRTLLSQDGKDIEEFAKDIGANPISLVALHRKLKRFERYPFFVDRLSGPDAVDTMMDYIDRGIHIVLEFGQETSVLCYLLVANIIARRIHENYIHKSEKYYASQDIKDQPRQLIITIEEAHKFLNPFTAKQTIFGTIAREMRKYFVSLLIVDQRPSGIDEEVLSQIGTKITALLNDEKDIQAVLTGVSNAAGLRSVLASLDTKQQALILGHAVPMPVVIKTRDYDEKFYRDMGCLPPEERKKKTKKDIADLFGEAGEVVEDLVAVGSDRPGNVVPFRKR</sequence>
<dbReference type="Gene3D" id="3.40.50.300">
    <property type="entry name" value="P-loop containing nucleotide triphosphate hydrolases"/>
    <property type="match status" value="2"/>
</dbReference>
<dbReference type="InterPro" id="IPR027417">
    <property type="entry name" value="P-loop_NTPase"/>
</dbReference>
<dbReference type="EMBL" id="MFKF01000426">
    <property type="protein sequence ID" value="OGG43775.1"/>
    <property type="molecule type" value="Genomic_DNA"/>
</dbReference>
<organism evidence="3 4">
    <name type="scientific">Handelsmanbacteria sp. (strain RIFCSPLOWO2_12_FULL_64_10)</name>
    <dbReference type="NCBI Taxonomy" id="1817868"/>
    <lineage>
        <taxon>Bacteria</taxon>
        <taxon>Candidatus Handelsmaniibacteriota</taxon>
    </lineage>
</organism>
<feature type="domain" description="Helicase HerA central" evidence="1">
    <location>
        <begin position="143"/>
        <end position="381"/>
    </location>
</feature>
<reference evidence="3 4" key="1">
    <citation type="journal article" date="2016" name="Nat. Commun.">
        <title>Thousands of microbial genomes shed light on interconnected biogeochemical processes in an aquifer system.</title>
        <authorList>
            <person name="Anantharaman K."/>
            <person name="Brown C.T."/>
            <person name="Hug L.A."/>
            <person name="Sharon I."/>
            <person name="Castelle C.J."/>
            <person name="Probst A.J."/>
            <person name="Thomas B.C."/>
            <person name="Singh A."/>
            <person name="Wilkins M.J."/>
            <person name="Karaoz U."/>
            <person name="Brodie E.L."/>
            <person name="Williams K.H."/>
            <person name="Hubbard S.S."/>
            <person name="Banfield J.F."/>
        </authorList>
    </citation>
    <scope>NUCLEOTIDE SEQUENCE [LARGE SCALE GENOMIC DNA]</scope>
    <source>
        <strain evidence="4">RIFCSPLOWO2_12_FULL_64_10</strain>
    </source>
</reference>
<protein>
    <submittedName>
        <fullName evidence="3">ATPase</fullName>
    </submittedName>
</protein>
<dbReference type="Proteomes" id="UP000178606">
    <property type="component" value="Unassembled WGS sequence"/>
</dbReference>
<evidence type="ECO:0000313" key="4">
    <source>
        <dbReference type="Proteomes" id="UP000178606"/>
    </source>
</evidence>
<evidence type="ECO:0000259" key="1">
    <source>
        <dbReference type="Pfam" id="PF01935"/>
    </source>
</evidence>
<dbReference type="Pfam" id="PF01935">
    <property type="entry name" value="DUF87"/>
    <property type="match status" value="1"/>
</dbReference>
<dbReference type="SUPFAM" id="SSF52540">
    <property type="entry name" value="P-loop containing nucleoside triphosphate hydrolases"/>
    <property type="match status" value="1"/>
</dbReference>
<gene>
    <name evidence="3" type="ORF">A3F84_13425</name>
</gene>
<dbReference type="PANTHER" id="PTHR42957">
    <property type="entry name" value="HELICASE MJ1565-RELATED"/>
    <property type="match status" value="1"/>
</dbReference>
<proteinExistence type="predicted"/>
<dbReference type="InterPro" id="IPR002789">
    <property type="entry name" value="HerA_central"/>
</dbReference>
<comment type="caution">
    <text evidence="3">The sequence shown here is derived from an EMBL/GenBank/DDBJ whole genome shotgun (WGS) entry which is preliminary data.</text>
</comment>
<dbReference type="AlphaFoldDB" id="A0A1F6C3M1"/>
<evidence type="ECO:0000259" key="2">
    <source>
        <dbReference type="Pfam" id="PF09378"/>
    </source>
</evidence>
<feature type="domain" description="Helicase HerA barrel" evidence="2">
    <location>
        <begin position="8"/>
        <end position="61"/>
    </location>
</feature>
<dbReference type="PANTHER" id="PTHR42957:SF1">
    <property type="entry name" value="HELICASE MJ1565-RELATED"/>
    <property type="match status" value="1"/>
</dbReference>
<dbReference type="InterPro" id="IPR008571">
    <property type="entry name" value="HerA-like"/>
</dbReference>
<accession>A0A1F6C3M1</accession>
<dbReference type="InterPro" id="IPR018538">
    <property type="entry name" value="HerA_barrel_dom"/>
</dbReference>
<name>A0A1F6C3M1_HANXR</name>
<evidence type="ECO:0000313" key="3">
    <source>
        <dbReference type="EMBL" id="OGG43775.1"/>
    </source>
</evidence>